<accession>A0AAV7I925</accession>
<gene>
    <name evidence="2" type="ORF">KQX54_017639</name>
</gene>
<dbReference type="AlphaFoldDB" id="A0AAV7I925"/>
<dbReference type="EMBL" id="JAHXZJ010002237">
    <property type="protein sequence ID" value="KAH0547220.1"/>
    <property type="molecule type" value="Genomic_DNA"/>
</dbReference>
<dbReference type="Proteomes" id="UP000826195">
    <property type="component" value="Unassembled WGS sequence"/>
</dbReference>
<reference evidence="2 3" key="1">
    <citation type="journal article" date="2021" name="J. Hered.">
        <title>A chromosome-level genome assembly of the parasitoid wasp, Cotesia glomerata (Hymenoptera: Braconidae).</title>
        <authorList>
            <person name="Pinto B.J."/>
            <person name="Weis J.J."/>
            <person name="Gamble T."/>
            <person name="Ode P.J."/>
            <person name="Paul R."/>
            <person name="Zaspel J.M."/>
        </authorList>
    </citation>
    <scope>NUCLEOTIDE SEQUENCE [LARGE SCALE GENOMIC DNA]</scope>
    <source>
        <strain evidence="2">CgM1</strain>
    </source>
</reference>
<evidence type="ECO:0000313" key="3">
    <source>
        <dbReference type="Proteomes" id="UP000826195"/>
    </source>
</evidence>
<proteinExistence type="predicted"/>
<organism evidence="2 3">
    <name type="scientific">Cotesia glomerata</name>
    <name type="common">Lepidopteran parasitic wasp</name>
    <name type="synonym">Apanteles glomeratus</name>
    <dbReference type="NCBI Taxonomy" id="32391"/>
    <lineage>
        <taxon>Eukaryota</taxon>
        <taxon>Metazoa</taxon>
        <taxon>Ecdysozoa</taxon>
        <taxon>Arthropoda</taxon>
        <taxon>Hexapoda</taxon>
        <taxon>Insecta</taxon>
        <taxon>Pterygota</taxon>
        <taxon>Neoptera</taxon>
        <taxon>Endopterygota</taxon>
        <taxon>Hymenoptera</taxon>
        <taxon>Apocrita</taxon>
        <taxon>Ichneumonoidea</taxon>
        <taxon>Braconidae</taxon>
        <taxon>Microgastrinae</taxon>
        <taxon>Cotesia</taxon>
    </lineage>
</organism>
<feature type="chain" id="PRO_5043496403" evidence="1">
    <location>
        <begin position="21"/>
        <end position="226"/>
    </location>
</feature>
<keyword evidence="3" id="KW-1185">Reference proteome</keyword>
<name>A0AAV7I925_COTGL</name>
<comment type="caution">
    <text evidence="2">The sequence shown here is derived from an EMBL/GenBank/DDBJ whole genome shotgun (WGS) entry which is preliminary data.</text>
</comment>
<sequence length="226" mass="24790">MAAFIIQFVIVLVTAELGLGLDQDHKYCSSIGQQCHSTADCCSGSCSMIEGSLHTSCVSEQEHQIVKRSSGLSNPTSTKSSCKSYGQRCLQRRECCSNTCEGICVHAVKELADYLLLMRSINPEYCLSNTVFCNINSNCCSGRCLRPKGKLRLTCVPQPEDPPYQDYESFKSTIRSGGCQADGQICMLDKDCCSKNCIKVMFPMSVNTYCAPVEVEETPSNCSCQN</sequence>
<keyword evidence="1" id="KW-0732">Signal</keyword>
<protein>
    <submittedName>
        <fullName evidence="2">Uncharacterized protein</fullName>
    </submittedName>
</protein>
<feature type="signal peptide" evidence="1">
    <location>
        <begin position="1"/>
        <end position="20"/>
    </location>
</feature>
<evidence type="ECO:0000313" key="2">
    <source>
        <dbReference type="EMBL" id="KAH0547220.1"/>
    </source>
</evidence>
<evidence type="ECO:0000256" key="1">
    <source>
        <dbReference type="SAM" id="SignalP"/>
    </source>
</evidence>